<dbReference type="KEGG" id="mjd:JDM601_4094"/>
<keyword evidence="3" id="KW-1185">Reference proteome</keyword>
<evidence type="ECO:0000256" key="1">
    <source>
        <dbReference type="SAM" id="MobiDB-lite"/>
    </source>
</evidence>
<dbReference type="HOGENOM" id="CLU_3155131_0_0_11"/>
<reference evidence="2 3" key="1">
    <citation type="journal article" date="2011" name="J. Bacteriol.">
        <title>Complete genome sequence of a novel clinical isolate, the nontuberculous Mycobacterium strain JDM601.</title>
        <authorList>
            <person name="Zhang Z.Y."/>
            <person name="Sun Z.Q."/>
            <person name="Wang Z.L."/>
            <person name="Wen Z.L."/>
            <person name="Sun Q.W."/>
            <person name="Zhu Z.Q."/>
            <person name="Song Y.Z."/>
            <person name="Zhao J.W."/>
            <person name="Wang H.H."/>
            <person name="Zhang S.L."/>
            <person name="Guo X.K."/>
        </authorList>
    </citation>
    <scope>NUCLEOTIDE SEQUENCE [LARGE SCALE GENOMIC DNA]</scope>
    <source>
        <strain evidence="2 3">JDM601</strain>
    </source>
</reference>
<proteinExistence type="predicted"/>
<organism evidence="2 3">
    <name type="scientific">Mycolicibacter sinensis (strain JDM601)</name>
    <name type="common">Mycobacterium sinense</name>
    <dbReference type="NCBI Taxonomy" id="875328"/>
    <lineage>
        <taxon>Bacteria</taxon>
        <taxon>Bacillati</taxon>
        <taxon>Actinomycetota</taxon>
        <taxon>Actinomycetes</taxon>
        <taxon>Mycobacteriales</taxon>
        <taxon>Mycobacteriaceae</taxon>
        <taxon>Mycolicibacter</taxon>
    </lineage>
</organism>
<sequence>MGSNGLERDRSNRAVHGAAARGVEHQGRRMRSSCAFPAESSDTVEHAS</sequence>
<dbReference type="AlphaFoldDB" id="F5YTR3"/>
<accession>F5YTR3</accession>
<dbReference type="EMBL" id="CP002329">
    <property type="protein sequence ID" value="AEF38094.1"/>
    <property type="molecule type" value="Genomic_DNA"/>
</dbReference>
<feature type="region of interest" description="Disordered" evidence="1">
    <location>
        <begin position="1"/>
        <end position="48"/>
    </location>
</feature>
<evidence type="ECO:0000313" key="3">
    <source>
        <dbReference type="Proteomes" id="UP000009224"/>
    </source>
</evidence>
<name>F5YTR3_MYCSD</name>
<evidence type="ECO:0000313" key="2">
    <source>
        <dbReference type="EMBL" id="AEF38094.1"/>
    </source>
</evidence>
<gene>
    <name evidence="2" type="ordered locus">JDM601_4094</name>
</gene>
<dbReference type="Proteomes" id="UP000009224">
    <property type="component" value="Chromosome"/>
</dbReference>
<feature type="compositionally biased region" description="Basic and acidic residues" evidence="1">
    <location>
        <begin position="1"/>
        <end position="12"/>
    </location>
</feature>
<protein>
    <submittedName>
        <fullName evidence="2">Uncharacterized protein</fullName>
    </submittedName>
</protein>